<reference evidence="2" key="1">
    <citation type="submission" date="2022-11" db="UniProtKB">
        <authorList>
            <consortium name="WormBaseParasite"/>
        </authorList>
    </citation>
    <scope>IDENTIFICATION</scope>
</reference>
<protein>
    <submittedName>
        <fullName evidence="2">BZIP domain-containing protein</fullName>
    </submittedName>
</protein>
<dbReference type="WBParaSite" id="JU765_v2.g14795.t1">
    <property type="protein sequence ID" value="JU765_v2.g14795.t1"/>
    <property type="gene ID" value="JU765_v2.g14795"/>
</dbReference>
<sequence length="906" mass="104613">MDLSNGTETTPEKRLYKKTRKRQQRSEVMASTNKKIKEEKVKLSDLQDLVQDLEGRNTILAAENDRLVTENHFLKQQLKNVQNICNQYKSSCIDAENEAANSDIVNQILSMQTKEIVDLQERQQMQYSAKIYDLLQFQKENMELRKQLVELEQMLARVDMNTPVSTAAPPSETKYFISKSKPSNSAPRAGEILKNGFLEFSMGSFCESSGIAKARMRKGYQELDQKHRRERVNDSLLSILINNDPRCDPTSMQSRINALPFMSELAKCFDCVLRNQKLSEADTAYVYHMVNLSRDQSRELRRVLNSLSPNPKASYNIFASDHKVGDFRTKFGAEIDINIISVGPEDDKREFAVVANFIDNLKSRLQRLVDCNNFQYLPEPFSNEIWSAVGGDYGGGYMKFTNSIGNIEKRNDPNSISLIAMGKGKSTKEHIFEALHDIANQIKSTSEIQLIIENVPTTFNVRWFLEGDIEFLLDMTGKKSASSKHPCFYCFFKKDQHSFLRNPESLKPSKKRTDFVDRDTGETLPLFNIPPHQLIAPCLHIFLGIGQRFISTLEFELKKMDYEKLTPEERERFEAEDAEISEKSEAIRSNLVEKTSELELLRSEVDGLQQLNDYIFSFLEQRRNLNNSAVPGDCQMEFCVARAGFGIEDKYRNCNCQEHSDNPKRFHEFCLGFLNSKKTLTCQNVTAFGRSNGLAKNIPAMLSQKLDVMQKAEQNIQKLQTSYQKELLKRFVGDNVKELENIFRSMKVTRQLYFHEFTGNHIHRILKNTHFFLNLNAYENNNVVRQIITALKFLGKVQSFTRAEFLTEDDKENLEIALDDFKKHKTENFPNESMFPKLHILWHHFAELAEMFGTIGYFTEQGVESIHHIVNANLLPRASFLRGTNQLKWMLIQHYISNCFNDSRRN</sequence>
<evidence type="ECO:0000313" key="2">
    <source>
        <dbReference type="WBParaSite" id="JU765_v2.g14795.t1"/>
    </source>
</evidence>
<evidence type="ECO:0000313" key="1">
    <source>
        <dbReference type="Proteomes" id="UP000887576"/>
    </source>
</evidence>
<accession>A0AC34QBQ2</accession>
<proteinExistence type="predicted"/>
<name>A0AC34QBQ2_9BILA</name>
<organism evidence="1 2">
    <name type="scientific">Panagrolaimus sp. JU765</name>
    <dbReference type="NCBI Taxonomy" id="591449"/>
    <lineage>
        <taxon>Eukaryota</taxon>
        <taxon>Metazoa</taxon>
        <taxon>Ecdysozoa</taxon>
        <taxon>Nematoda</taxon>
        <taxon>Chromadorea</taxon>
        <taxon>Rhabditida</taxon>
        <taxon>Tylenchina</taxon>
        <taxon>Panagrolaimomorpha</taxon>
        <taxon>Panagrolaimoidea</taxon>
        <taxon>Panagrolaimidae</taxon>
        <taxon>Panagrolaimus</taxon>
    </lineage>
</organism>
<dbReference type="Proteomes" id="UP000887576">
    <property type="component" value="Unplaced"/>
</dbReference>